<dbReference type="Proteomes" id="UP001596296">
    <property type="component" value="Unassembled WGS sequence"/>
</dbReference>
<comment type="caution">
    <text evidence="4">The sequence shown here is derived from an EMBL/GenBank/DDBJ whole genome shotgun (WGS) entry which is preliminary data.</text>
</comment>
<gene>
    <name evidence="3" type="primary">eif6</name>
    <name evidence="4" type="ORF">ACFQE9_06470</name>
</gene>
<comment type="similarity">
    <text evidence="3">Belongs to the eIF-6 family.</text>
</comment>
<accession>A0ABD5UVT7</accession>
<dbReference type="InterPro" id="IPR002769">
    <property type="entry name" value="eIF6"/>
</dbReference>
<keyword evidence="2 3" id="KW-0648">Protein biosynthesis</keyword>
<evidence type="ECO:0000256" key="1">
    <source>
        <dbReference type="ARBA" id="ARBA00022540"/>
    </source>
</evidence>
<reference evidence="4 5" key="1">
    <citation type="journal article" date="2019" name="Int. J. Syst. Evol. Microbiol.">
        <title>The Global Catalogue of Microorganisms (GCM) 10K type strain sequencing project: providing services to taxonomists for standard genome sequencing and annotation.</title>
        <authorList>
            <consortium name="The Broad Institute Genomics Platform"/>
            <consortium name="The Broad Institute Genome Sequencing Center for Infectious Disease"/>
            <person name="Wu L."/>
            <person name="Ma J."/>
        </authorList>
    </citation>
    <scope>NUCLEOTIDE SEQUENCE [LARGE SCALE GENOMIC DNA]</scope>
    <source>
        <strain evidence="4 5">SKJ47</strain>
    </source>
</reference>
<dbReference type="SUPFAM" id="SSF55909">
    <property type="entry name" value="Pentein"/>
    <property type="match status" value="1"/>
</dbReference>
<proteinExistence type="inferred from homology"/>
<dbReference type="Gene3D" id="3.75.10.10">
    <property type="entry name" value="L-arginine/glycine Amidinotransferase, Chain A"/>
    <property type="match status" value="1"/>
</dbReference>
<keyword evidence="1 3" id="KW-0396">Initiation factor</keyword>
<evidence type="ECO:0000256" key="3">
    <source>
        <dbReference type="HAMAP-Rule" id="MF_00032"/>
    </source>
</evidence>
<dbReference type="HAMAP" id="MF_00032">
    <property type="entry name" value="eIF_6"/>
    <property type="match status" value="1"/>
</dbReference>
<dbReference type="PANTHER" id="PTHR10784">
    <property type="entry name" value="TRANSLATION INITIATION FACTOR 6"/>
    <property type="match status" value="1"/>
</dbReference>
<sequence>MLRASFVGSSYVGVFARVANDVLLVRPDIDDDLQSALGAELDAEVVPTTVGGSNTVGALATGNECGIVVSPRATEREKRRIEEAADREVRELPGTINAAGNVILTNDYGAYVHPDLDREAVRAIRETLEVPVERGDLGDVRTVGTAAVANDVGALCHPKSREEELEAIEEHLDVHADLGTINYGGPLVGSGLIANDEGYVVGEDTTGPELGRIEDALGFIE</sequence>
<dbReference type="GO" id="GO:0003743">
    <property type="term" value="F:translation initiation factor activity"/>
    <property type="evidence" value="ECO:0007669"/>
    <property type="project" value="UniProtKB-UniRule"/>
</dbReference>
<evidence type="ECO:0000256" key="2">
    <source>
        <dbReference type="ARBA" id="ARBA00022917"/>
    </source>
</evidence>
<organism evidence="4 5">
    <name type="scientific">Halopenitus salinus</name>
    <dbReference type="NCBI Taxonomy" id="1198295"/>
    <lineage>
        <taxon>Archaea</taxon>
        <taxon>Methanobacteriati</taxon>
        <taxon>Methanobacteriota</taxon>
        <taxon>Stenosarchaea group</taxon>
        <taxon>Halobacteria</taxon>
        <taxon>Halobacteriales</taxon>
        <taxon>Haloferacaceae</taxon>
        <taxon>Halopenitus</taxon>
    </lineage>
</organism>
<protein>
    <recommendedName>
        <fullName evidence="3">Translation initiation factor 6</fullName>
        <shortName evidence="3">aIF-6</shortName>
    </recommendedName>
</protein>
<dbReference type="RefSeq" id="WP_379742080.1">
    <property type="nucleotide sequence ID" value="NZ_JBHSVN010000001.1"/>
</dbReference>
<evidence type="ECO:0000313" key="4">
    <source>
        <dbReference type="EMBL" id="MFC6892252.1"/>
    </source>
</evidence>
<keyword evidence="5" id="KW-1185">Reference proteome</keyword>
<name>A0ABD5UVT7_9EURY</name>
<dbReference type="NCBIfam" id="TIGR00323">
    <property type="entry name" value="eIF-6"/>
    <property type="match status" value="1"/>
</dbReference>
<dbReference type="AlphaFoldDB" id="A0ABD5UVT7"/>
<dbReference type="EMBL" id="JBHSXL010000006">
    <property type="protein sequence ID" value="MFC6892252.1"/>
    <property type="molecule type" value="Genomic_DNA"/>
</dbReference>
<dbReference type="SMART" id="SM00654">
    <property type="entry name" value="eIF6"/>
    <property type="match status" value="1"/>
</dbReference>
<evidence type="ECO:0000313" key="5">
    <source>
        <dbReference type="Proteomes" id="UP001596296"/>
    </source>
</evidence>
<dbReference type="Pfam" id="PF01912">
    <property type="entry name" value="eIF-6"/>
    <property type="match status" value="1"/>
</dbReference>
<dbReference type="PIRSF" id="PIRSF006413">
    <property type="entry name" value="IF-6"/>
    <property type="match status" value="1"/>
</dbReference>
<comment type="function">
    <text evidence="3">Binds to the 50S ribosomal subunit and prevents its association with the 30S ribosomal subunit to form the 70S initiation complex.</text>
</comment>
<dbReference type="NCBIfam" id="NF003128">
    <property type="entry name" value="PRK04046.1-4"/>
    <property type="match status" value="1"/>
</dbReference>